<dbReference type="PROSITE" id="PS51257">
    <property type="entry name" value="PROKAR_LIPOPROTEIN"/>
    <property type="match status" value="1"/>
</dbReference>
<name>E1X160_HALMS</name>
<dbReference type="RefSeq" id="WP_014245899.1">
    <property type="nucleotide sequence ID" value="NC_016620.1"/>
</dbReference>
<evidence type="ECO:0000313" key="2">
    <source>
        <dbReference type="Proteomes" id="UP000008963"/>
    </source>
</evidence>
<dbReference type="HOGENOM" id="CLU_1765486_0_0_7"/>
<dbReference type="PATRIC" id="fig|862908.3.peg.3240"/>
<dbReference type="AlphaFoldDB" id="E1X160"/>
<protein>
    <submittedName>
        <fullName evidence="1">Exported protein</fullName>
    </submittedName>
</protein>
<keyword evidence="2" id="KW-1185">Reference proteome</keyword>
<sequence length="147" mass="17088">MHKLLIILVALSVTSCFKEKGAQETLSTFIQKRFNGSLDRTEMADYLSGQMKDSVLAMEEEEFDKFSDMSKYKKKTFKITHSNCSEAKCFLTYIISYDQFGESTKDYRVDNKKIAEMVKLEKEWKIENVTNVKTYIDADKTLEIEAE</sequence>
<dbReference type="STRING" id="862908.BMS_3387"/>
<evidence type="ECO:0000313" key="1">
    <source>
        <dbReference type="EMBL" id="CBW28130.1"/>
    </source>
</evidence>
<accession>E1X160</accession>
<dbReference type="Proteomes" id="UP000008963">
    <property type="component" value="Chromosome"/>
</dbReference>
<dbReference type="OrthoDB" id="5294957at2"/>
<reference evidence="2" key="1">
    <citation type="journal article" date="2013" name="ISME J.">
        <title>A small predatory core genome in the divergent marine Bacteriovorax marinus SJ and the terrestrial Bdellovibrio bacteriovorus.</title>
        <authorList>
            <person name="Crossman L.C."/>
            <person name="Chen H."/>
            <person name="Cerdeno-Tarraga A.M."/>
            <person name="Brooks K."/>
            <person name="Quail M.A."/>
            <person name="Pineiro S.A."/>
            <person name="Hobley L."/>
            <person name="Sockett R.E."/>
            <person name="Bentley S.D."/>
            <person name="Parkhill J."/>
            <person name="Williams H.N."/>
            <person name="Stine O.C."/>
        </authorList>
    </citation>
    <scope>NUCLEOTIDE SEQUENCE [LARGE SCALE GENOMIC DNA]</scope>
    <source>
        <strain evidence="2">ATCC BAA-682 / DSM 15412 / SJ</strain>
    </source>
</reference>
<gene>
    <name evidence="1" type="ordered locus">BMS_3387</name>
</gene>
<proteinExistence type="predicted"/>
<organism evidence="1 2">
    <name type="scientific">Halobacteriovorax marinus (strain ATCC BAA-682 / DSM 15412 / SJ)</name>
    <name type="common">Bacteriovorax marinus</name>
    <dbReference type="NCBI Taxonomy" id="862908"/>
    <lineage>
        <taxon>Bacteria</taxon>
        <taxon>Pseudomonadati</taxon>
        <taxon>Bdellovibrionota</taxon>
        <taxon>Bacteriovoracia</taxon>
        <taxon>Bacteriovoracales</taxon>
        <taxon>Halobacteriovoraceae</taxon>
        <taxon>Halobacteriovorax</taxon>
    </lineage>
</organism>
<dbReference type="KEGG" id="bmx:BMS_3387"/>
<dbReference type="EMBL" id="FQ312005">
    <property type="protein sequence ID" value="CBW28130.1"/>
    <property type="molecule type" value="Genomic_DNA"/>
</dbReference>